<reference evidence="2 3" key="1">
    <citation type="journal article" date="2016" name="Mol. Biol. Evol.">
        <title>Comparative Genomics of Early-Diverging Mushroom-Forming Fungi Provides Insights into the Origins of Lignocellulose Decay Capabilities.</title>
        <authorList>
            <person name="Nagy L.G."/>
            <person name="Riley R."/>
            <person name="Tritt A."/>
            <person name="Adam C."/>
            <person name="Daum C."/>
            <person name="Floudas D."/>
            <person name="Sun H."/>
            <person name="Yadav J.S."/>
            <person name="Pangilinan J."/>
            <person name="Larsson K.H."/>
            <person name="Matsuura K."/>
            <person name="Barry K."/>
            <person name="Labutti K."/>
            <person name="Kuo R."/>
            <person name="Ohm R.A."/>
            <person name="Bhattacharya S.S."/>
            <person name="Shirouzu T."/>
            <person name="Yoshinaga Y."/>
            <person name="Martin F.M."/>
            <person name="Grigoriev I.V."/>
            <person name="Hibbett D.S."/>
        </authorList>
    </citation>
    <scope>NUCLEOTIDE SEQUENCE [LARGE SCALE GENOMIC DNA]</scope>
    <source>
        <strain evidence="2 3">L-15889</strain>
    </source>
</reference>
<dbReference type="EMBL" id="KV429068">
    <property type="protein sequence ID" value="KZT68318.1"/>
    <property type="molecule type" value="Genomic_DNA"/>
</dbReference>
<keyword evidence="3" id="KW-1185">Reference proteome</keyword>
<name>A0A165PKM5_9APHY</name>
<evidence type="ECO:0000256" key="1">
    <source>
        <dbReference type="SAM" id="Phobius"/>
    </source>
</evidence>
<accession>A0A165PKM5</accession>
<evidence type="ECO:0000313" key="3">
    <source>
        <dbReference type="Proteomes" id="UP000076727"/>
    </source>
</evidence>
<protein>
    <submittedName>
        <fullName evidence="2">Uncharacterized protein</fullName>
    </submittedName>
</protein>
<gene>
    <name evidence="2" type="ORF">DAEQUDRAFT_339314</name>
</gene>
<organism evidence="2 3">
    <name type="scientific">Daedalea quercina L-15889</name>
    <dbReference type="NCBI Taxonomy" id="1314783"/>
    <lineage>
        <taxon>Eukaryota</taxon>
        <taxon>Fungi</taxon>
        <taxon>Dikarya</taxon>
        <taxon>Basidiomycota</taxon>
        <taxon>Agaricomycotina</taxon>
        <taxon>Agaricomycetes</taxon>
        <taxon>Polyporales</taxon>
        <taxon>Fomitopsis</taxon>
    </lineage>
</organism>
<dbReference type="Proteomes" id="UP000076727">
    <property type="component" value="Unassembled WGS sequence"/>
</dbReference>
<proteinExistence type="predicted"/>
<sequence length="110" mass="12621">MYHSILIHILSLPIIHWMYGGLLNCFPVGAGAVFGTSSMERCRPVPKVMDHGERFVMPHPDHLRRQMWRPSEGHMSRAMIDMKRFFTSMKSEPAIRVTSSVRRQVSLAQG</sequence>
<keyword evidence="1" id="KW-1133">Transmembrane helix</keyword>
<dbReference type="AlphaFoldDB" id="A0A165PKM5"/>
<keyword evidence="1" id="KW-0812">Transmembrane</keyword>
<feature type="transmembrane region" description="Helical" evidence="1">
    <location>
        <begin position="14"/>
        <end position="34"/>
    </location>
</feature>
<keyword evidence="1" id="KW-0472">Membrane</keyword>
<evidence type="ECO:0000313" key="2">
    <source>
        <dbReference type="EMBL" id="KZT68318.1"/>
    </source>
</evidence>